<protein>
    <submittedName>
        <fullName evidence="2">Uncharacterized protein</fullName>
    </submittedName>
</protein>
<dbReference type="VEuPathDB" id="FungiDB:FUN_014364"/>
<dbReference type="AlphaFoldDB" id="A0A2N0R5D7"/>
<evidence type="ECO:0000313" key="2">
    <source>
        <dbReference type="EMBL" id="PKC58503.1"/>
    </source>
</evidence>
<feature type="region of interest" description="Disordered" evidence="1">
    <location>
        <begin position="331"/>
        <end position="357"/>
    </location>
</feature>
<dbReference type="Proteomes" id="UP000232688">
    <property type="component" value="Unassembled WGS sequence"/>
</dbReference>
<comment type="caution">
    <text evidence="2">The sequence shown here is derived from an EMBL/GenBank/DDBJ whole genome shotgun (WGS) entry which is preliminary data.</text>
</comment>
<dbReference type="VEuPathDB" id="FungiDB:RhiirFUN_011552"/>
<name>A0A2N0R5D7_9GLOM</name>
<evidence type="ECO:0000256" key="1">
    <source>
        <dbReference type="SAM" id="MobiDB-lite"/>
    </source>
</evidence>
<accession>A0A2N0R5D7</accession>
<dbReference type="VEuPathDB" id="FungiDB:RhiirA1_470868"/>
<proteinExistence type="predicted"/>
<dbReference type="EMBL" id="LLXH01001529">
    <property type="protein sequence ID" value="PKC58503.1"/>
    <property type="molecule type" value="Genomic_DNA"/>
</dbReference>
<reference evidence="2 3" key="2">
    <citation type="submission" date="2017-10" db="EMBL/GenBank/DDBJ databases">
        <title>Genome analyses suggest a sexual origin of heterokaryosis in a supposedly ancient asexual fungus.</title>
        <authorList>
            <person name="Corradi N."/>
            <person name="Sedzielewska K."/>
            <person name="Noel J."/>
            <person name="Charron P."/>
            <person name="Farinelli L."/>
            <person name="Marton T."/>
            <person name="Kruger M."/>
            <person name="Pelin A."/>
            <person name="Brachmann A."/>
            <person name="Corradi N."/>
        </authorList>
    </citation>
    <scope>NUCLEOTIDE SEQUENCE [LARGE SCALE GENOMIC DNA]</scope>
    <source>
        <strain evidence="2 3">A1</strain>
    </source>
</reference>
<sequence>MENIEYEMDLSREFYENDDLYTKLVIQDHSADGYRVFDSLDEFWEFNDSVPLHSRCFSEVVFADAPQAPIVHVGLFSHNKMPTRKIVDIIRSVITIMLEVFQAKYQDTKSVPKIPKDLVVMDKCGLSTHWFWIYSFHIQAPLFTFKGYEEASLFLDNVVQRVPKQVHQSIFLPYSPHVQYIRILGFTFKDNPRHKKISPYSHLFGTTTDLHRNVLFVNHFLASNVSQVMDKERDKSSGCCAVPRRDEYKEIADLPVTGMQKARHGSVVSEDAHYHSHNNDIHEIGEDNDTDPSKLATHDSIIKLGGDIKQVGALETEKQIIKNGRTIATSVLQTSSQDQPSKITDTNKSSPREVHMSESVAIQTCTNTWKTFLRNTYNRGNMDSISSASSSTMICRGIKIQSRMKICIVQFSGTSVRDNKDSPETGSPPPALLIKLCFVESS</sequence>
<feature type="compositionally biased region" description="Polar residues" evidence="1">
    <location>
        <begin position="331"/>
        <end position="349"/>
    </location>
</feature>
<reference evidence="2 3" key="1">
    <citation type="submission" date="2017-10" db="EMBL/GenBank/DDBJ databases">
        <title>Extensive intraspecific genome diversity in a model arbuscular mycorrhizal fungus.</title>
        <authorList>
            <person name="Chen E.C.H."/>
            <person name="Morin E."/>
            <person name="Baudet D."/>
            <person name="Noel J."/>
            <person name="Ndikumana S."/>
            <person name="Charron P."/>
            <person name="St-Onge C."/>
            <person name="Giorgi J."/>
            <person name="Grigoriev I.V."/>
            <person name="Roux C."/>
            <person name="Martin F.M."/>
            <person name="Corradi N."/>
        </authorList>
    </citation>
    <scope>NUCLEOTIDE SEQUENCE [LARGE SCALE GENOMIC DNA]</scope>
    <source>
        <strain evidence="2 3">A1</strain>
    </source>
</reference>
<gene>
    <name evidence="2" type="ORF">RhiirA1_470868</name>
</gene>
<organism evidence="2 3">
    <name type="scientific">Rhizophagus irregularis</name>
    <dbReference type="NCBI Taxonomy" id="588596"/>
    <lineage>
        <taxon>Eukaryota</taxon>
        <taxon>Fungi</taxon>
        <taxon>Fungi incertae sedis</taxon>
        <taxon>Mucoromycota</taxon>
        <taxon>Glomeromycotina</taxon>
        <taxon>Glomeromycetes</taxon>
        <taxon>Glomerales</taxon>
        <taxon>Glomeraceae</taxon>
        <taxon>Rhizophagus</taxon>
    </lineage>
</organism>
<evidence type="ECO:0000313" key="3">
    <source>
        <dbReference type="Proteomes" id="UP000232688"/>
    </source>
</evidence>